<name>A0A844P286_ALIFS</name>
<protein>
    <submittedName>
        <fullName evidence="2">NACHT domain-containing protein</fullName>
    </submittedName>
</protein>
<dbReference type="PANTHER" id="PTHR46312">
    <property type="entry name" value="NACHT DOMAIN-CONTAINING PROTEIN"/>
    <property type="match status" value="1"/>
</dbReference>
<dbReference type="Pfam" id="PF05729">
    <property type="entry name" value="NACHT"/>
    <property type="match status" value="1"/>
</dbReference>
<dbReference type="PANTHER" id="PTHR46312:SF2">
    <property type="entry name" value="NUCLEOTIDE-BINDING OLIGOMERIZATION DOMAIN-CONTAINING PROTEIN 2-LIKE"/>
    <property type="match status" value="1"/>
</dbReference>
<organism evidence="2 3">
    <name type="scientific">Aliivibrio fischeri</name>
    <name type="common">Vibrio fischeri</name>
    <dbReference type="NCBI Taxonomy" id="668"/>
    <lineage>
        <taxon>Bacteria</taxon>
        <taxon>Pseudomonadati</taxon>
        <taxon>Pseudomonadota</taxon>
        <taxon>Gammaproteobacteria</taxon>
        <taxon>Vibrionales</taxon>
        <taxon>Vibrionaceae</taxon>
        <taxon>Aliivibrio</taxon>
    </lineage>
</organism>
<sequence length="586" mass="68211">MEQDIFEKVTDRYLIFRTLLSRDDDVFIDEIYHPLRIRPIKNNQSPITLSENTKFIFPKIACIVGKAGQGKTTILRKIFLNYITEKSGYFPLIITLRKINWKNKELTPAKIIVDEFSELGIDISEEAASYLLQLNRLKVLFDGFDEVNSEDRGYALSLITQTHVKFGAKCIVTTRPGTEIQLYGGEVHNYELMDLTIKDVVNIIEKHQLIKSKDKAQLLDVINTKPDIANILITPIIVDIFISTYNSLIAEPKTIIDFYEQLFQILASTHDRLKVLFERKGKSGLSNRELERVFWTASFRLLNQRNDITYKERELEEAFYFANKKQGFDGFSTHLDVIDKTSLIKQDGDVYSYLHKSIAEFHAAKHIESLSDKARETYYDYILNNYKVSHENVLRYLSKIDEDLFYSVFVRLLINGVKDLTNIFNEDNRNKLTADAYLIGASYDTILLSRNERNNKITFKPMTDLIKREKTVLSYFLMLSSILDIKLFNVEQKFIDSLISEKIDDGDITLDLNSSSIQEGKFGEVIITHFRVKIVDLLDLDLDLYFNTIVSDDEVKEFYDSMYKLDSEVIKRQKIYKEKNALEQFY</sequence>
<dbReference type="EMBL" id="WOBN01000021">
    <property type="protein sequence ID" value="MUK50143.1"/>
    <property type="molecule type" value="Genomic_DNA"/>
</dbReference>
<dbReference type="Gene3D" id="3.40.50.300">
    <property type="entry name" value="P-loop containing nucleotide triphosphate hydrolases"/>
    <property type="match status" value="1"/>
</dbReference>
<proteinExistence type="predicted"/>
<dbReference type="RefSeq" id="WP_155656091.1">
    <property type="nucleotide sequence ID" value="NZ_WOBN01000021.1"/>
</dbReference>
<dbReference type="PROSITE" id="PS50837">
    <property type="entry name" value="NACHT"/>
    <property type="match status" value="1"/>
</dbReference>
<feature type="domain" description="NACHT" evidence="1">
    <location>
        <begin position="59"/>
        <end position="177"/>
    </location>
</feature>
<dbReference type="Proteomes" id="UP000448038">
    <property type="component" value="Unassembled WGS sequence"/>
</dbReference>
<evidence type="ECO:0000259" key="1">
    <source>
        <dbReference type="PROSITE" id="PS50837"/>
    </source>
</evidence>
<reference evidence="2 3" key="1">
    <citation type="submission" date="2019-11" db="EMBL/GenBank/DDBJ databases">
        <title>Using colonization assays and comparative genomics to discover symbiosis behaviors and factors in Vibrio fischeri.</title>
        <authorList>
            <person name="Bongrand C."/>
            <person name="Moriano-Gutierrez S."/>
            <person name="Arevalo P."/>
            <person name="Mcfall-Ngai M."/>
            <person name="Visick K."/>
            <person name="Polz M.F."/>
            <person name="Ruby E.G."/>
        </authorList>
    </citation>
    <scope>NUCLEOTIDE SEQUENCE [LARGE SCALE GENOMIC DNA]</scope>
    <source>
        <strain evidence="3">emors.4.1</strain>
    </source>
</reference>
<evidence type="ECO:0000313" key="3">
    <source>
        <dbReference type="Proteomes" id="UP000448038"/>
    </source>
</evidence>
<evidence type="ECO:0000313" key="2">
    <source>
        <dbReference type="EMBL" id="MUK50143.1"/>
    </source>
</evidence>
<comment type="caution">
    <text evidence="2">The sequence shown here is derived from an EMBL/GenBank/DDBJ whole genome shotgun (WGS) entry which is preliminary data.</text>
</comment>
<dbReference type="SUPFAM" id="SSF52540">
    <property type="entry name" value="P-loop containing nucleoside triphosphate hydrolases"/>
    <property type="match status" value="1"/>
</dbReference>
<accession>A0A844P286</accession>
<dbReference type="InterPro" id="IPR007111">
    <property type="entry name" value="NACHT_NTPase"/>
</dbReference>
<gene>
    <name evidence="2" type="ORF">GNP88_13305</name>
</gene>
<dbReference type="AlphaFoldDB" id="A0A844P286"/>
<dbReference type="InterPro" id="IPR027417">
    <property type="entry name" value="P-loop_NTPase"/>
</dbReference>